<name>A0AAW1SZW7_9CHLO</name>
<organism evidence="2 3">
    <name type="scientific">Apatococcus fuscideae</name>
    <dbReference type="NCBI Taxonomy" id="2026836"/>
    <lineage>
        <taxon>Eukaryota</taxon>
        <taxon>Viridiplantae</taxon>
        <taxon>Chlorophyta</taxon>
        <taxon>core chlorophytes</taxon>
        <taxon>Trebouxiophyceae</taxon>
        <taxon>Chlorellales</taxon>
        <taxon>Chlorellaceae</taxon>
        <taxon>Apatococcus</taxon>
    </lineage>
</organism>
<sequence>MHCRQGLLDLASTACLEAAGCCATQFQLLAGNQDDDLDCCRNEVAEQLYMLAISHLQSQDIAAADGLLSLLGLRFRLCSQAFLAEWPACLSSREYDDDGEGAAVMSELSTINPGKRVSTIDAAGPLLLQQPLPGDLLRGLQKGFAPDSSFWQCHDYHEPSTPFFSYFYRLAARPSNLIEASIQSLAGALRRSHAAGPWLQDVVAAEWWAHSRASDGCHQLHFDVDESRLRQGSEHYALHHPAASSILFLHANQGCGPTIILDQRPADSQLASQGWCVPPCSGSCVTYPGNLLHGVLPGRKQPAESHTGSGEGPARTTLVIAWWGGSLQPRPASGPLGPARLLACAMQESEGPAQPAHTHHAAKSMVPDDSSDRNWGQPSRTHQPLLVAHPQDPQQPEPSVRAWADGSSPQTGESSVEAAATTREHAGSRASENDGQTLPVGSVSPLLNKQSLQLQHGAVDGAKMLGIKKEAHGESGHITAGPQKIIALLGDLDVAVKDWLAASMLPPLRIFLHHEEELKTIYTVS</sequence>
<gene>
    <name evidence="2" type="ORF">WJX84_010775</name>
</gene>
<evidence type="ECO:0000313" key="3">
    <source>
        <dbReference type="Proteomes" id="UP001485043"/>
    </source>
</evidence>
<accession>A0AAW1SZW7</accession>
<dbReference type="Proteomes" id="UP001485043">
    <property type="component" value="Unassembled WGS sequence"/>
</dbReference>
<keyword evidence="3" id="KW-1185">Reference proteome</keyword>
<proteinExistence type="predicted"/>
<evidence type="ECO:0000313" key="2">
    <source>
        <dbReference type="EMBL" id="KAK9863036.1"/>
    </source>
</evidence>
<dbReference type="AlphaFoldDB" id="A0AAW1SZW7"/>
<protein>
    <submittedName>
        <fullName evidence="2">Uncharacterized protein</fullName>
    </submittedName>
</protein>
<dbReference type="EMBL" id="JALJOV010000525">
    <property type="protein sequence ID" value="KAK9863036.1"/>
    <property type="molecule type" value="Genomic_DNA"/>
</dbReference>
<feature type="compositionally biased region" description="Polar residues" evidence="1">
    <location>
        <begin position="373"/>
        <end position="382"/>
    </location>
</feature>
<feature type="region of interest" description="Disordered" evidence="1">
    <location>
        <begin position="347"/>
        <end position="443"/>
    </location>
</feature>
<reference evidence="2 3" key="1">
    <citation type="journal article" date="2024" name="Nat. Commun.">
        <title>Phylogenomics reveals the evolutionary origins of lichenization in chlorophyte algae.</title>
        <authorList>
            <person name="Puginier C."/>
            <person name="Libourel C."/>
            <person name="Otte J."/>
            <person name="Skaloud P."/>
            <person name="Haon M."/>
            <person name="Grisel S."/>
            <person name="Petersen M."/>
            <person name="Berrin J.G."/>
            <person name="Delaux P.M."/>
            <person name="Dal Grande F."/>
            <person name="Keller J."/>
        </authorList>
    </citation>
    <scope>NUCLEOTIDE SEQUENCE [LARGE SCALE GENOMIC DNA]</scope>
    <source>
        <strain evidence="2 3">SAG 2523</strain>
    </source>
</reference>
<comment type="caution">
    <text evidence="2">The sequence shown here is derived from an EMBL/GenBank/DDBJ whole genome shotgun (WGS) entry which is preliminary data.</text>
</comment>
<evidence type="ECO:0000256" key="1">
    <source>
        <dbReference type="SAM" id="MobiDB-lite"/>
    </source>
</evidence>